<keyword evidence="3" id="KW-1185">Reference proteome</keyword>
<accession>A0A812SKM1</accession>
<evidence type="ECO:0000313" key="2">
    <source>
        <dbReference type="EMBL" id="CAE7489763.1"/>
    </source>
</evidence>
<name>A0A812SKM1_9DINO</name>
<dbReference type="OrthoDB" id="435071at2759"/>
<proteinExistence type="predicted"/>
<dbReference type="EMBL" id="CAJNDS010002471">
    <property type="protein sequence ID" value="CAE7489763.1"/>
    <property type="molecule type" value="Genomic_DNA"/>
</dbReference>
<organism evidence="2 3">
    <name type="scientific">Symbiodinium natans</name>
    <dbReference type="NCBI Taxonomy" id="878477"/>
    <lineage>
        <taxon>Eukaryota</taxon>
        <taxon>Sar</taxon>
        <taxon>Alveolata</taxon>
        <taxon>Dinophyceae</taxon>
        <taxon>Suessiales</taxon>
        <taxon>Symbiodiniaceae</taxon>
        <taxon>Symbiodinium</taxon>
    </lineage>
</organism>
<dbReference type="AlphaFoldDB" id="A0A812SKM1"/>
<feature type="compositionally biased region" description="Acidic residues" evidence="1">
    <location>
        <begin position="26"/>
        <end position="42"/>
    </location>
</feature>
<feature type="compositionally biased region" description="Basic and acidic residues" evidence="1">
    <location>
        <begin position="1"/>
        <end position="10"/>
    </location>
</feature>
<feature type="compositionally biased region" description="Basic and acidic residues" evidence="1">
    <location>
        <begin position="43"/>
        <end position="57"/>
    </location>
</feature>
<comment type="caution">
    <text evidence="2">The sequence shown here is derived from an EMBL/GenBank/DDBJ whole genome shotgun (WGS) entry which is preliminary data.</text>
</comment>
<gene>
    <name evidence="2" type="ORF">SNAT2548_LOCUS27463</name>
</gene>
<reference evidence="2" key="1">
    <citation type="submission" date="2021-02" db="EMBL/GenBank/DDBJ databases">
        <authorList>
            <person name="Dougan E. K."/>
            <person name="Rhodes N."/>
            <person name="Thang M."/>
            <person name="Chan C."/>
        </authorList>
    </citation>
    <scope>NUCLEOTIDE SEQUENCE</scope>
</reference>
<evidence type="ECO:0000256" key="1">
    <source>
        <dbReference type="SAM" id="MobiDB-lite"/>
    </source>
</evidence>
<sequence>MSRTIVKDTVGDGSAGAGSEKKDPMDDSAEWSDGEPSDDETEQEKKERTVWERSQKEGEQYLPKRLLKGLLPEGLLQKYFIYQQNESPWRAVRGYPKTPEGEEDRDPDHILEIKLVKVGKVPATGHRGWCALVRKRWKASGRKPWYLLNMLYAKEGTPLHSLARTLVRLEDLSFILAWTEQDLKPFGLLEMPRLLLSFAVKKVHRPHVSTDPFSTELVMERGNEDWWGAAKNKTFLYPIHASRSFLQTPTLASALYMMMLRWMHRDYRGVAGLVSAVGTDSKFEDDEMQIFKSLGRTLNWFRVWGLGLLVPWAPPNLH</sequence>
<dbReference type="Proteomes" id="UP000604046">
    <property type="component" value="Unassembled WGS sequence"/>
</dbReference>
<feature type="region of interest" description="Disordered" evidence="1">
    <location>
        <begin position="1"/>
        <end position="57"/>
    </location>
</feature>
<protein>
    <submittedName>
        <fullName evidence="2">Uncharacterized protein</fullName>
    </submittedName>
</protein>
<evidence type="ECO:0000313" key="3">
    <source>
        <dbReference type="Proteomes" id="UP000604046"/>
    </source>
</evidence>